<reference evidence="2 3" key="1">
    <citation type="submission" date="2017-05" db="EMBL/GenBank/DDBJ databases">
        <authorList>
            <person name="Song R."/>
            <person name="Chenine A.L."/>
            <person name="Ruprecht R.M."/>
        </authorList>
    </citation>
    <scope>NUCLEOTIDE SEQUENCE [LARGE SCALE GENOMIC DNA]</scope>
    <source>
        <strain evidence="2 3">CECT 8489</strain>
    </source>
</reference>
<dbReference type="Proteomes" id="UP000201838">
    <property type="component" value="Unassembled WGS sequence"/>
</dbReference>
<keyword evidence="3" id="KW-1185">Reference proteome</keyword>
<sequence>MSVFVIGQLNIHAPDEYEDYLSGFMPIFERYKGELLATSKQETEVLEGTWAMPRTVLMRFPNAQAARSWYNDPDYQKLAEIRRRNADTNLVIVHGID</sequence>
<evidence type="ECO:0000259" key="1">
    <source>
        <dbReference type="Pfam" id="PF07045"/>
    </source>
</evidence>
<name>A0A238J5E9_9RHOB</name>
<dbReference type="InterPro" id="IPR010753">
    <property type="entry name" value="DUF1330"/>
</dbReference>
<dbReference type="RefSeq" id="WP_093975762.1">
    <property type="nucleotide sequence ID" value="NZ_FXXQ01000019.1"/>
</dbReference>
<dbReference type="PANTHER" id="PTHR41521">
    <property type="match status" value="1"/>
</dbReference>
<proteinExistence type="predicted"/>
<dbReference type="AlphaFoldDB" id="A0A238J5E9"/>
<dbReference type="OrthoDB" id="9806380at2"/>
<gene>
    <name evidence="2" type="ORF">BOA8489_03715</name>
</gene>
<dbReference type="Pfam" id="PF07045">
    <property type="entry name" value="DUF1330"/>
    <property type="match status" value="1"/>
</dbReference>
<dbReference type="EMBL" id="FXXQ01000019">
    <property type="protein sequence ID" value="SMX25571.1"/>
    <property type="molecule type" value="Genomic_DNA"/>
</dbReference>
<evidence type="ECO:0000313" key="3">
    <source>
        <dbReference type="Proteomes" id="UP000201838"/>
    </source>
</evidence>
<protein>
    <recommendedName>
        <fullName evidence="1">DUF1330 domain-containing protein</fullName>
    </recommendedName>
</protein>
<dbReference type="PANTHER" id="PTHR41521:SF4">
    <property type="entry name" value="BLR0684 PROTEIN"/>
    <property type="match status" value="1"/>
</dbReference>
<evidence type="ECO:0000313" key="2">
    <source>
        <dbReference type="EMBL" id="SMX25571.1"/>
    </source>
</evidence>
<dbReference type="InterPro" id="IPR011008">
    <property type="entry name" value="Dimeric_a/b-barrel"/>
</dbReference>
<dbReference type="SUPFAM" id="SSF54909">
    <property type="entry name" value="Dimeric alpha+beta barrel"/>
    <property type="match status" value="1"/>
</dbReference>
<feature type="domain" description="DUF1330" evidence="1">
    <location>
        <begin position="3"/>
        <end position="95"/>
    </location>
</feature>
<accession>A0A238J5E9</accession>
<organism evidence="2 3">
    <name type="scientific">Boseongicola aestuarii</name>
    <dbReference type="NCBI Taxonomy" id="1470561"/>
    <lineage>
        <taxon>Bacteria</taxon>
        <taxon>Pseudomonadati</taxon>
        <taxon>Pseudomonadota</taxon>
        <taxon>Alphaproteobacteria</taxon>
        <taxon>Rhodobacterales</taxon>
        <taxon>Paracoccaceae</taxon>
        <taxon>Boseongicola</taxon>
    </lineage>
</organism>
<dbReference type="Gene3D" id="3.30.70.100">
    <property type="match status" value="1"/>
</dbReference>